<dbReference type="GO" id="GO:0006508">
    <property type="term" value="P:proteolysis"/>
    <property type="evidence" value="ECO:0007669"/>
    <property type="project" value="UniProtKB-KW"/>
</dbReference>
<evidence type="ECO:0000256" key="4">
    <source>
        <dbReference type="ARBA" id="ARBA00022801"/>
    </source>
</evidence>
<sequence length="408" mass="43572">MTRLLYRAVASALALTTALSTFTTAQYSNTSSSSSADVAPGVEDENFGVGCGGDMDYPTTTDDSTVQPRYAYLVTNPLADFISVHFKDFNLPESDYVQVRAADPAAKDTRVLQYRGNDTSGAFYSDALSTSSVIVELFTDAASSVDSANATECVGFAVDSYQYLGQASTLNGSKEEVCGADNSQEARCYEGYWNAFQASNAVVRLLIKKSTGSYFCTGWLLGSEGHLITNHHCISTQAHASNTEFEFMAEGSSCGVNCASPRSCRGTIVASYATLIYADATLDYALVKLPYNPTGQYGYLRLRSSGAAMNERVYVPQHPAGWGKRIAMKSDNGWGTVTSLSMGGCASDQVAYYLDTQGGSSGSPVIAWSDNSVVALHHCGGCPNTAINSYKLINDMNWRGILPANARA</sequence>
<gene>
    <name evidence="8" type="ORF">PHYSODRAFT_478071</name>
</gene>
<keyword evidence="2 7" id="KW-0645">Protease</keyword>
<name>G4YXI8_PHYSP</name>
<dbReference type="OMA" id="WFNYQCA"/>
<organism evidence="8 9">
    <name type="scientific">Phytophthora sojae (strain P6497)</name>
    <name type="common">Soybean stem and root rot agent</name>
    <name type="synonym">Phytophthora megasperma f. sp. glycines</name>
    <dbReference type="NCBI Taxonomy" id="1094619"/>
    <lineage>
        <taxon>Eukaryota</taxon>
        <taxon>Sar</taxon>
        <taxon>Stramenopiles</taxon>
        <taxon>Oomycota</taxon>
        <taxon>Peronosporomycetes</taxon>
        <taxon>Peronosporales</taxon>
        <taxon>Peronosporaceae</taxon>
        <taxon>Phytophthora</taxon>
    </lineage>
</organism>
<dbReference type="AlphaFoldDB" id="G4YXI8"/>
<keyword evidence="3 7" id="KW-0732">Signal</keyword>
<evidence type="ECO:0000256" key="3">
    <source>
        <dbReference type="ARBA" id="ARBA00022729"/>
    </source>
</evidence>
<comment type="similarity">
    <text evidence="1 7">Belongs to the peptidase S1B family.</text>
</comment>
<dbReference type="InterPro" id="IPR043504">
    <property type="entry name" value="Peptidase_S1_PA_chymotrypsin"/>
</dbReference>
<evidence type="ECO:0000256" key="1">
    <source>
        <dbReference type="ARBA" id="ARBA00008764"/>
    </source>
</evidence>
<keyword evidence="9" id="KW-1185">Reference proteome</keyword>
<dbReference type="EMBL" id="JH159152">
    <property type="protein sequence ID" value="EGZ23849.1"/>
    <property type="molecule type" value="Genomic_DNA"/>
</dbReference>
<dbReference type="PANTHER" id="PTHR36234:SF5">
    <property type="entry name" value="LYSYL ENDOPEPTIDASE"/>
    <property type="match status" value="1"/>
</dbReference>
<keyword evidence="6" id="KW-0843">Virulence</keyword>
<protein>
    <recommendedName>
        <fullName evidence="7">Serine protease</fullName>
        <ecNumber evidence="7">3.4.21.-</ecNumber>
    </recommendedName>
</protein>
<evidence type="ECO:0000256" key="7">
    <source>
        <dbReference type="RuleBase" id="RU004296"/>
    </source>
</evidence>
<evidence type="ECO:0000313" key="8">
    <source>
        <dbReference type="EMBL" id="EGZ23849.1"/>
    </source>
</evidence>
<reference evidence="8 9" key="1">
    <citation type="journal article" date="2006" name="Science">
        <title>Phytophthora genome sequences uncover evolutionary origins and mechanisms of pathogenesis.</title>
        <authorList>
            <person name="Tyler B.M."/>
            <person name="Tripathy S."/>
            <person name="Zhang X."/>
            <person name="Dehal P."/>
            <person name="Jiang R.H."/>
            <person name="Aerts A."/>
            <person name="Arredondo F.D."/>
            <person name="Baxter L."/>
            <person name="Bensasson D."/>
            <person name="Beynon J.L."/>
            <person name="Chapman J."/>
            <person name="Damasceno C.M."/>
            <person name="Dorrance A.E."/>
            <person name="Dou D."/>
            <person name="Dickerman A.W."/>
            <person name="Dubchak I.L."/>
            <person name="Garbelotto M."/>
            <person name="Gijzen M."/>
            <person name="Gordon S.G."/>
            <person name="Govers F."/>
            <person name="Grunwald N.J."/>
            <person name="Huang W."/>
            <person name="Ivors K.L."/>
            <person name="Jones R.W."/>
            <person name="Kamoun S."/>
            <person name="Krampis K."/>
            <person name="Lamour K.H."/>
            <person name="Lee M.K."/>
            <person name="McDonald W.H."/>
            <person name="Medina M."/>
            <person name="Meijer H.J."/>
            <person name="Nordberg E.K."/>
            <person name="Maclean D.J."/>
            <person name="Ospina-Giraldo M.D."/>
            <person name="Morris P.F."/>
            <person name="Phuntumart V."/>
            <person name="Putnam N.H."/>
            <person name="Rash S."/>
            <person name="Rose J.K."/>
            <person name="Sakihama Y."/>
            <person name="Salamov A.A."/>
            <person name="Savidor A."/>
            <person name="Scheuring C.F."/>
            <person name="Smith B.M."/>
            <person name="Sobral B.W."/>
            <person name="Terry A."/>
            <person name="Torto-Alalibo T.A."/>
            <person name="Win J."/>
            <person name="Xu Z."/>
            <person name="Zhang H."/>
            <person name="Grigoriev I.V."/>
            <person name="Rokhsar D.S."/>
            <person name="Boore J.L."/>
        </authorList>
    </citation>
    <scope>NUCLEOTIDE SEQUENCE [LARGE SCALE GENOMIC DNA]</scope>
    <source>
        <strain evidence="8 9">P6497</strain>
    </source>
</reference>
<dbReference type="Proteomes" id="UP000002640">
    <property type="component" value="Unassembled WGS sequence"/>
</dbReference>
<dbReference type="PANTHER" id="PTHR36234">
    <property type="entry name" value="LYSYL ENDOPEPTIDASE"/>
    <property type="match status" value="1"/>
</dbReference>
<evidence type="ECO:0000256" key="5">
    <source>
        <dbReference type="ARBA" id="ARBA00022825"/>
    </source>
</evidence>
<proteinExistence type="inferred from homology"/>
<dbReference type="KEGG" id="psoj:PHYSODRAFT_478071"/>
<dbReference type="InterPro" id="IPR009003">
    <property type="entry name" value="Peptidase_S1_PA"/>
</dbReference>
<feature type="signal peptide" evidence="7">
    <location>
        <begin position="1"/>
        <end position="25"/>
    </location>
</feature>
<dbReference type="PRINTS" id="PR00839">
    <property type="entry name" value="V8PROTEASE"/>
</dbReference>
<dbReference type="STRING" id="1094619.G4YXI8"/>
<keyword evidence="4 7" id="KW-0378">Hydrolase</keyword>
<dbReference type="RefSeq" id="XP_009519137.1">
    <property type="nucleotide sequence ID" value="XM_009520842.1"/>
</dbReference>
<dbReference type="Pfam" id="PF13365">
    <property type="entry name" value="Trypsin_2"/>
    <property type="match status" value="1"/>
</dbReference>
<evidence type="ECO:0000256" key="6">
    <source>
        <dbReference type="ARBA" id="ARBA00023026"/>
    </source>
</evidence>
<dbReference type="SUPFAM" id="SSF50494">
    <property type="entry name" value="Trypsin-like serine proteases"/>
    <property type="match status" value="1"/>
</dbReference>
<dbReference type="InterPro" id="IPR008256">
    <property type="entry name" value="Peptidase_S1B"/>
</dbReference>
<dbReference type="InParanoid" id="G4YXI8"/>
<evidence type="ECO:0000313" key="9">
    <source>
        <dbReference type="Proteomes" id="UP000002640"/>
    </source>
</evidence>
<accession>G4YXI8</accession>
<evidence type="ECO:0000256" key="2">
    <source>
        <dbReference type="ARBA" id="ARBA00022670"/>
    </source>
</evidence>
<dbReference type="GO" id="GO:0008236">
    <property type="term" value="F:serine-type peptidase activity"/>
    <property type="evidence" value="ECO:0007669"/>
    <property type="project" value="UniProtKB-KW"/>
</dbReference>
<dbReference type="GeneID" id="20654954"/>
<keyword evidence="5 7" id="KW-0720">Serine protease</keyword>
<dbReference type="Gene3D" id="2.40.10.10">
    <property type="entry name" value="Trypsin-like serine proteases"/>
    <property type="match status" value="2"/>
</dbReference>
<feature type="chain" id="PRO_5006991570" description="Serine protease" evidence="7">
    <location>
        <begin position="26"/>
        <end position="408"/>
    </location>
</feature>
<dbReference type="EC" id="3.4.21.-" evidence="7"/>